<dbReference type="Proteomes" id="UP000021315">
    <property type="component" value="Unassembled WGS sequence"/>
</dbReference>
<evidence type="ECO:0000313" key="20">
    <source>
        <dbReference type="Proteomes" id="UP000509684"/>
    </source>
</evidence>
<feature type="binding site" evidence="15">
    <location>
        <position position="359"/>
    </location>
    <ligand>
        <name>Zn(2+)</name>
        <dbReference type="ChEBI" id="CHEBI:29105"/>
        <label>2</label>
    </ligand>
</feature>
<dbReference type="Proteomes" id="UP000509684">
    <property type="component" value="Chromosome"/>
</dbReference>
<dbReference type="EMBL" id="CP058708">
    <property type="protein sequence ID" value="QLH50288.1"/>
    <property type="molecule type" value="Genomic_DNA"/>
</dbReference>
<dbReference type="STRING" id="1453999.AW06_000592"/>
<dbReference type="AlphaFoldDB" id="A0A080MKT0"/>
<dbReference type="NCBIfam" id="NF009557">
    <property type="entry name" value="PRK13009.1"/>
    <property type="match status" value="1"/>
</dbReference>
<dbReference type="GO" id="GO:0009089">
    <property type="term" value="P:lysine biosynthetic process via diaminopimelate"/>
    <property type="evidence" value="ECO:0007669"/>
    <property type="project" value="UniProtKB-UniRule"/>
</dbReference>
<dbReference type="Gene3D" id="3.40.630.10">
    <property type="entry name" value="Zn peptidases"/>
    <property type="match status" value="2"/>
</dbReference>
<evidence type="ECO:0000313" key="17">
    <source>
        <dbReference type="EMBL" id="KFB78089.1"/>
    </source>
</evidence>
<evidence type="ECO:0000256" key="1">
    <source>
        <dbReference type="ARBA" id="ARBA00005130"/>
    </source>
</evidence>
<dbReference type="PANTHER" id="PTHR43808:SF31">
    <property type="entry name" value="N-ACETYL-L-CITRULLINE DEACETYLASE"/>
    <property type="match status" value="1"/>
</dbReference>
<dbReference type="InterPro" id="IPR050072">
    <property type="entry name" value="Peptidase_M20A"/>
</dbReference>
<dbReference type="CDD" id="cd03891">
    <property type="entry name" value="M20_DapE_proteobac"/>
    <property type="match status" value="1"/>
</dbReference>
<keyword evidence="19" id="KW-1185">Reference proteome</keyword>
<organism evidence="17 19">
    <name type="scientific">Candidatus Accumulibacter cognatus</name>
    <dbReference type="NCBI Taxonomy" id="2954383"/>
    <lineage>
        <taxon>Bacteria</taxon>
        <taxon>Pseudomonadati</taxon>
        <taxon>Pseudomonadota</taxon>
        <taxon>Betaproteobacteria</taxon>
        <taxon>Candidatus Accumulibacter</taxon>
    </lineage>
</organism>
<evidence type="ECO:0000256" key="14">
    <source>
        <dbReference type="ARBA" id="ARBA00051301"/>
    </source>
</evidence>
<reference evidence="18" key="3">
    <citation type="submission" date="2020-06" db="EMBL/GenBank/DDBJ databases">
        <authorList>
            <person name="Arumugam K."/>
            <person name="Besarab I."/>
            <person name="Haryono M."/>
            <person name="Bagci C."/>
            <person name="Beier S."/>
            <person name="Buchfink B."/>
            <person name="Gorska A."/>
            <person name="Qiu G."/>
            <person name="Huson D.H."/>
            <person name="Williams R.B."/>
        </authorList>
    </citation>
    <scope>NUCLEOTIDE SEQUENCE</scope>
    <source>
        <strain evidence="18">SSA1</strain>
    </source>
</reference>
<comment type="catalytic activity">
    <reaction evidence="14 15">
        <text>N-succinyl-(2S,6S)-2,6-diaminopimelate + H2O = (2S,6S)-2,6-diaminopimelate + succinate</text>
        <dbReference type="Rhea" id="RHEA:22608"/>
        <dbReference type="ChEBI" id="CHEBI:15377"/>
        <dbReference type="ChEBI" id="CHEBI:30031"/>
        <dbReference type="ChEBI" id="CHEBI:57609"/>
        <dbReference type="ChEBI" id="CHEBI:58087"/>
        <dbReference type="EC" id="3.5.1.18"/>
    </reaction>
</comment>
<accession>A0A7D5ND78</accession>
<comment type="cofactor">
    <cofactor evidence="15">
        <name>Zn(2+)</name>
        <dbReference type="ChEBI" id="CHEBI:29105"/>
    </cofactor>
    <cofactor evidence="15">
        <name>Co(2+)</name>
        <dbReference type="ChEBI" id="CHEBI:48828"/>
    </cofactor>
    <text evidence="15">Binds 2 Zn(2+) or Co(2+) ions per subunit.</text>
</comment>
<keyword evidence="8 15" id="KW-0378">Hydrolase</keyword>
<name>A0A080MKT0_9PROT</name>
<evidence type="ECO:0000256" key="7">
    <source>
        <dbReference type="ARBA" id="ARBA00022723"/>
    </source>
</evidence>
<dbReference type="KEGG" id="acog:HWD57_11200"/>
<keyword evidence="9 15" id="KW-0862">Zinc</keyword>
<feature type="binding site" evidence="15">
    <location>
        <position position="77"/>
    </location>
    <ligand>
        <name>Zn(2+)</name>
        <dbReference type="ChEBI" id="CHEBI:29105"/>
        <label>1</label>
    </ligand>
</feature>
<evidence type="ECO:0000256" key="10">
    <source>
        <dbReference type="ARBA" id="ARBA00022915"/>
    </source>
</evidence>
<dbReference type="EC" id="3.5.1.18" evidence="4 15"/>
<keyword evidence="11 15" id="KW-0457">Lysine biosynthesis</keyword>
<dbReference type="InterPro" id="IPR002933">
    <property type="entry name" value="Peptidase_M20"/>
</dbReference>
<dbReference type="GO" id="GO:0019877">
    <property type="term" value="P:diaminopimelate biosynthetic process"/>
    <property type="evidence" value="ECO:0007669"/>
    <property type="project" value="UniProtKB-UniRule"/>
</dbReference>
<comment type="function">
    <text evidence="15">Catalyzes the hydrolysis of N-succinyl-L,L-diaminopimelic acid (SDAP), forming succinate and LL-2,6-diaminopimelate (DAP), an intermediate involved in the bacterial biosynthesis of lysine and meso-diaminopimelic acid, an essential component of bacterial cell walls.</text>
</comment>
<sequence>MARGDGSEAATRDATLLLAEQLIACRSITPEDAGCLQIVANRLEAVGFQCEFMNRGCVSNLWARRGDSRPLLCLAGHTDVVPSGPLEQWHSDPFQPVQRDGLLYGRGAADMKASLAAFVTAVEAFVAARPTHCGSLALLLTSDEEGDAIDGTAAVTDALQRRGELIDYCIIGEPTALHSLGDMVKNGRRGSLSGKLTIKGVQGHIAYPHLAKNPIHLAAPAIAELANITWDDGNEFFPPTTWQVSNIHAGTGVNNVIPGRVEIDFNFRFGTASTPQQLQTRLCALLERHGLEHDIVWTLGARPFLTGRGALIDAALLAIRAETGHAAELSTSGGTSDGRFIAEICPQVLEIGPVNATIHQVNECVEVAALPQLAAIYRRMIEALLPTDV</sequence>
<evidence type="ECO:0000256" key="5">
    <source>
        <dbReference type="ARBA" id="ARBA00022391"/>
    </source>
</evidence>
<evidence type="ECO:0000256" key="4">
    <source>
        <dbReference type="ARBA" id="ARBA00011921"/>
    </source>
</evidence>
<keyword evidence="7 15" id="KW-0479">Metal-binding</keyword>
<dbReference type="Pfam" id="PF07687">
    <property type="entry name" value="M20_dimer"/>
    <property type="match status" value="1"/>
</dbReference>
<feature type="domain" description="Peptidase M20 dimerisation" evidence="16">
    <location>
        <begin position="186"/>
        <end position="293"/>
    </location>
</feature>
<evidence type="ECO:0000259" key="16">
    <source>
        <dbReference type="Pfam" id="PF07687"/>
    </source>
</evidence>
<evidence type="ECO:0000313" key="19">
    <source>
        <dbReference type="Proteomes" id="UP000021315"/>
    </source>
</evidence>
<evidence type="ECO:0000256" key="13">
    <source>
        <dbReference type="ARBA" id="ARBA00031891"/>
    </source>
</evidence>
<evidence type="ECO:0000256" key="12">
    <source>
        <dbReference type="ARBA" id="ARBA00023285"/>
    </source>
</evidence>
<feature type="binding site" evidence="15">
    <location>
        <position position="145"/>
    </location>
    <ligand>
        <name>Zn(2+)</name>
        <dbReference type="ChEBI" id="CHEBI:29105"/>
        <label>2</label>
    </ligand>
</feature>
<dbReference type="HAMAP" id="MF_01690">
    <property type="entry name" value="DapE"/>
    <property type="match status" value="1"/>
</dbReference>
<dbReference type="GO" id="GO:0008777">
    <property type="term" value="F:acetylornithine deacetylase activity"/>
    <property type="evidence" value="ECO:0007669"/>
    <property type="project" value="TreeGrafter"/>
</dbReference>
<dbReference type="InterPro" id="IPR001261">
    <property type="entry name" value="ArgE/DapE_CS"/>
</dbReference>
<evidence type="ECO:0000256" key="3">
    <source>
        <dbReference type="ARBA" id="ARBA00011738"/>
    </source>
</evidence>
<reference evidence="17 19" key="1">
    <citation type="submission" date="2014-02" db="EMBL/GenBank/DDBJ databases">
        <title>Expanding our view of genomic diversity in Candidatus Accumulibacter clades.</title>
        <authorList>
            <person name="Skennerton C.T."/>
            <person name="Barr J.J."/>
            <person name="Slater F.R."/>
            <person name="Bond P.L."/>
            <person name="Tyson G.W."/>
        </authorList>
    </citation>
    <scope>NUCLEOTIDE SEQUENCE [LARGE SCALE GENOMIC DNA]</scope>
    <source>
        <strain evidence="19">SK-02</strain>
    </source>
</reference>
<dbReference type="GO" id="GO:0009014">
    <property type="term" value="F:succinyl-diaminopimelate desuccinylase activity"/>
    <property type="evidence" value="ECO:0007669"/>
    <property type="project" value="UniProtKB-UniRule"/>
</dbReference>
<dbReference type="RefSeq" id="WP_046535995.1">
    <property type="nucleotide sequence ID" value="NZ_JDST02000010.1"/>
</dbReference>
<dbReference type="PROSITE" id="PS00759">
    <property type="entry name" value="ARGE_DAPE_CPG2_2"/>
    <property type="match status" value="1"/>
</dbReference>
<evidence type="ECO:0000256" key="9">
    <source>
        <dbReference type="ARBA" id="ARBA00022833"/>
    </source>
</evidence>
<dbReference type="PANTHER" id="PTHR43808">
    <property type="entry name" value="ACETYLORNITHINE DEACETYLASE"/>
    <property type="match status" value="1"/>
</dbReference>
<comment type="similarity">
    <text evidence="2 15">Belongs to the peptidase M20A family. DapE subfamily.</text>
</comment>
<keyword evidence="6 15" id="KW-0028">Amino-acid biosynthesis</keyword>
<dbReference type="FunFam" id="3.40.630.10:FF:000005">
    <property type="entry name" value="Succinyl-diaminopimelate desuccinylase"/>
    <property type="match status" value="1"/>
</dbReference>
<dbReference type="Pfam" id="PF01546">
    <property type="entry name" value="Peptidase_M20"/>
    <property type="match status" value="1"/>
</dbReference>
<gene>
    <name evidence="15 17" type="primary">dapE</name>
    <name evidence="17" type="ORF">AW06_000592</name>
    <name evidence="18" type="ORF">HWD57_11200</name>
</gene>
<dbReference type="InterPro" id="IPR011650">
    <property type="entry name" value="Peptidase_M20_dimer"/>
</dbReference>
<protein>
    <recommendedName>
        <fullName evidence="5 15">Succinyl-diaminopimelate desuccinylase</fullName>
        <shortName evidence="15">SDAP desuccinylase</shortName>
        <ecNumber evidence="4 15">3.5.1.18</ecNumber>
    </recommendedName>
    <alternativeName>
        <fullName evidence="13 15">N-succinyl-LL-2,6-diaminoheptanedioate amidohydrolase</fullName>
    </alternativeName>
</protein>
<dbReference type="InterPro" id="IPR036264">
    <property type="entry name" value="Bact_exopeptidase_dim_dom"/>
</dbReference>
<dbReference type="InterPro" id="IPR005941">
    <property type="entry name" value="DapE_proteobac"/>
</dbReference>
<evidence type="ECO:0000256" key="15">
    <source>
        <dbReference type="HAMAP-Rule" id="MF_01690"/>
    </source>
</evidence>
<feature type="active site" description="Proton acceptor" evidence="15">
    <location>
        <position position="144"/>
    </location>
</feature>
<feature type="binding site" evidence="15">
    <location>
        <position position="173"/>
    </location>
    <ligand>
        <name>Zn(2+)</name>
        <dbReference type="ChEBI" id="CHEBI:29105"/>
        <label>1</label>
    </ligand>
</feature>
<feature type="binding site" evidence="15">
    <location>
        <position position="110"/>
    </location>
    <ligand>
        <name>Zn(2+)</name>
        <dbReference type="ChEBI" id="CHEBI:29105"/>
        <label>2</label>
    </ligand>
</feature>
<dbReference type="GO" id="GO:0006526">
    <property type="term" value="P:L-arginine biosynthetic process"/>
    <property type="evidence" value="ECO:0007669"/>
    <property type="project" value="TreeGrafter"/>
</dbReference>
<comment type="pathway">
    <text evidence="1 15">Amino-acid biosynthesis; L-lysine biosynthesis via DAP pathway; LL-2,6-diaminopimelate from (S)-tetrahydrodipicolinate (succinylase route): step 3/3.</text>
</comment>
<dbReference type="SUPFAM" id="SSF55031">
    <property type="entry name" value="Bacterial exopeptidase dimerisation domain"/>
    <property type="match status" value="1"/>
</dbReference>
<dbReference type="NCBIfam" id="TIGR01246">
    <property type="entry name" value="dapE_proteo"/>
    <property type="match status" value="1"/>
</dbReference>
<feature type="binding site" evidence="15">
    <location>
        <position position="110"/>
    </location>
    <ligand>
        <name>Zn(2+)</name>
        <dbReference type="ChEBI" id="CHEBI:29105"/>
        <label>1</label>
    </ligand>
</feature>
<evidence type="ECO:0000256" key="2">
    <source>
        <dbReference type="ARBA" id="ARBA00006746"/>
    </source>
</evidence>
<dbReference type="EMBL" id="JDST02000010">
    <property type="protein sequence ID" value="KFB78089.1"/>
    <property type="molecule type" value="Genomic_DNA"/>
</dbReference>
<evidence type="ECO:0000256" key="11">
    <source>
        <dbReference type="ARBA" id="ARBA00023154"/>
    </source>
</evidence>
<dbReference type="UniPathway" id="UPA00034">
    <property type="reaction ID" value="UER00021"/>
</dbReference>
<accession>A0A080MKT0</accession>
<keyword evidence="10 15" id="KW-0220">Diaminopimelate biosynthesis</keyword>
<dbReference type="GO" id="GO:0050897">
    <property type="term" value="F:cobalt ion binding"/>
    <property type="evidence" value="ECO:0007669"/>
    <property type="project" value="UniProtKB-UniRule"/>
</dbReference>
<evidence type="ECO:0000256" key="8">
    <source>
        <dbReference type="ARBA" id="ARBA00022801"/>
    </source>
</evidence>
<reference evidence="18 20" key="2">
    <citation type="journal article" date="2019" name="Microbiome">
        <title>Annotated bacterial chromosomes from frame-shift-corrected long-read metagenomic data.</title>
        <authorList>
            <person name="Arumugam K."/>
            <person name="Bagci C."/>
            <person name="Bessarab I."/>
            <person name="Beier S."/>
            <person name="Buchfink B."/>
            <person name="Gorska A."/>
            <person name="Qiu G."/>
            <person name="Huson D.H."/>
            <person name="Williams R.B.H."/>
        </authorList>
    </citation>
    <scope>NUCLEOTIDE SEQUENCE [LARGE SCALE GENOMIC DNA]</scope>
    <source>
        <strain evidence="18">SSA1</strain>
    </source>
</reference>
<dbReference type="GO" id="GO:0008270">
    <property type="term" value="F:zinc ion binding"/>
    <property type="evidence" value="ECO:0007669"/>
    <property type="project" value="UniProtKB-UniRule"/>
</dbReference>
<comment type="subunit">
    <text evidence="3 15">Homodimer.</text>
</comment>
<feature type="active site" evidence="15">
    <location>
        <position position="79"/>
    </location>
</feature>
<evidence type="ECO:0000313" key="18">
    <source>
        <dbReference type="EMBL" id="QLH50288.1"/>
    </source>
</evidence>
<dbReference type="SUPFAM" id="SSF53187">
    <property type="entry name" value="Zn-dependent exopeptidases"/>
    <property type="match status" value="1"/>
</dbReference>
<proteinExistence type="inferred from homology"/>
<keyword evidence="12 15" id="KW-0170">Cobalt</keyword>
<evidence type="ECO:0000256" key="6">
    <source>
        <dbReference type="ARBA" id="ARBA00022605"/>
    </source>
</evidence>